<dbReference type="AlphaFoldDB" id="A0A2Z7AJP4"/>
<gene>
    <name evidence="2" type="ORF">F511_36216</name>
</gene>
<accession>A0A2Z7AJP4</accession>
<organism evidence="2 3">
    <name type="scientific">Dorcoceras hygrometricum</name>
    <dbReference type="NCBI Taxonomy" id="472368"/>
    <lineage>
        <taxon>Eukaryota</taxon>
        <taxon>Viridiplantae</taxon>
        <taxon>Streptophyta</taxon>
        <taxon>Embryophyta</taxon>
        <taxon>Tracheophyta</taxon>
        <taxon>Spermatophyta</taxon>
        <taxon>Magnoliopsida</taxon>
        <taxon>eudicotyledons</taxon>
        <taxon>Gunneridae</taxon>
        <taxon>Pentapetalae</taxon>
        <taxon>asterids</taxon>
        <taxon>lamiids</taxon>
        <taxon>Lamiales</taxon>
        <taxon>Gesneriaceae</taxon>
        <taxon>Didymocarpoideae</taxon>
        <taxon>Trichosporeae</taxon>
        <taxon>Loxocarpinae</taxon>
        <taxon>Dorcoceras</taxon>
    </lineage>
</organism>
<proteinExistence type="predicted"/>
<name>A0A2Z7AJP4_9LAMI</name>
<evidence type="ECO:0000313" key="2">
    <source>
        <dbReference type="EMBL" id="KZV22025.1"/>
    </source>
</evidence>
<evidence type="ECO:0000313" key="3">
    <source>
        <dbReference type="Proteomes" id="UP000250235"/>
    </source>
</evidence>
<sequence>MGTAWTKPKTSSIVIRTLRGTLSKGASRDRWPHAHEILHRPRVRARCHYSPTTQENPCIRTWRTSCPRDTPPTESPSTMSLFPNNPRESMYPDLENEICFLVLPCTMDQGLMAKAKWSPIDTTISPQIRYTAQENKARPRRFLILNQLSQEAFRIHFRFTSRDKTYPYTPTTTHTSLECTLMNLVHAHGRGHQRDTINRRTTKRPRRSISPVACRSTTATTIRALQALLRPATRGQDRLLGLRDPNGRSYCGSHKQRTKSNTHTEKRPTTCAHTRKLEHCAYNPCNKAAQKQNLLEEHALESHTCTWTSGTSPCVMISRPFHGTEAPKPINFIHCL</sequence>
<feature type="region of interest" description="Disordered" evidence="1">
    <location>
        <begin position="238"/>
        <end position="269"/>
    </location>
</feature>
<feature type="region of interest" description="Disordered" evidence="1">
    <location>
        <begin position="190"/>
        <end position="210"/>
    </location>
</feature>
<evidence type="ECO:0000256" key="1">
    <source>
        <dbReference type="SAM" id="MobiDB-lite"/>
    </source>
</evidence>
<dbReference type="Proteomes" id="UP000250235">
    <property type="component" value="Unassembled WGS sequence"/>
</dbReference>
<protein>
    <submittedName>
        <fullName evidence="2">Uncharacterized protein</fullName>
    </submittedName>
</protein>
<keyword evidence="3" id="KW-1185">Reference proteome</keyword>
<reference evidence="2 3" key="1">
    <citation type="journal article" date="2015" name="Proc. Natl. Acad. Sci. U.S.A.">
        <title>The resurrection genome of Boea hygrometrica: A blueprint for survival of dehydration.</title>
        <authorList>
            <person name="Xiao L."/>
            <person name="Yang G."/>
            <person name="Zhang L."/>
            <person name="Yang X."/>
            <person name="Zhao S."/>
            <person name="Ji Z."/>
            <person name="Zhou Q."/>
            <person name="Hu M."/>
            <person name="Wang Y."/>
            <person name="Chen M."/>
            <person name="Xu Y."/>
            <person name="Jin H."/>
            <person name="Xiao X."/>
            <person name="Hu G."/>
            <person name="Bao F."/>
            <person name="Hu Y."/>
            <person name="Wan P."/>
            <person name="Li L."/>
            <person name="Deng X."/>
            <person name="Kuang T."/>
            <person name="Xiang C."/>
            <person name="Zhu J.K."/>
            <person name="Oliver M.J."/>
            <person name="He Y."/>
        </authorList>
    </citation>
    <scope>NUCLEOTIDE SEQUENCE [LARGE SCALE GENOMIC DNA]</scope>
    <source>
        <strain evidence="3">cv. XS01</strain>
    </source>
</reference>
<dbReference type="EMBL" id="KV014501">
    <property type="protein sequence ID" value="KZV22025.1"/>
    <property type="molecule type" value="Genomic_DNA"/>
</dbReference>